<feature type="transmembrane region" description="Helical" evidence="1">
    <location>
        <begin position="64"/>
        <end position="85"/>
    </location>
</feature>
<sequence length="171" mass="18230">MHPEWPVLIAVHAMAAAYSILFGAFQLLRRTKGGAIHRVVGRIWVAAMYVVILTSFGIRTLNGGFTWLHGLSVFTFFTVSIGLWAARTARIPAHRSYMAGSYFGVLGAFVGVVAVPDRRIPQMAVNDLPGLALWAGCILLTAGFAVAGTVLLGRARRPNGPAATKASTPVV</sequence>
<name>A0ABQ5MVA5_9MICC</name>
<dbReference type="EMBL" id="BRVS01000009">
    <property type="protein sequence ID" value="GLB67873.1"/>
    <property type="molecule type" value="Genomic_DNA"/>
</dbReference>
<comment type="caution">
    <text evidence="2">The sequence shown here is derived from an EMBL/GenBank/DDBJ whole genome shotgun (WGS) entry which is preliminary data.</text>
</comment>
<keyword evidence="1" id="KW-1133">Transmembrane helix</keyword>
<organism evidence="2 3">
    <name type="scientific">Arthrobacter mangrovi</name>
    <dbReference type="NCBI Taxonomy" id="2966350"/>
    <lineage>
        <taxon>Bacteria</taxon>
        <taxon>Bacillati</taxon>
        <taxon>Actinomycetota</taxon>
        <taxon>Actinomycetes</taxon>
        <taxon>Micrococcales</taxon>
        <taxon>Micrococcaceae</taxon>
        <taxon>Arthrobacter</taxon>
    </lineage>
</organism>
<proteinExistence type="predicted"/>
<gene>
    <name evidence="2" type="ORF">AHIS1636_23130</name>
</gene>
<feature type="transmembrane region" description="Helical" evidence="1">
    <location>
        <begin position="97"/>
        <end position="116"/>
    </location>
</feature>
<reference evidence="2 3" key="1">
    <citation type="journal article" date="2023" name="Int. J. Syst. Evol. Microbiol.">
        <title>Arthrobacter mangrovi sp. nov., an actinobacterium isolated from the rhizosphere of a mangrove.</title>
        <authorList>
            <person name="Hamada M."/>
            <person name="Saitou S."/>
            <person name="Enomoto N."/>
            <person name="Nanri K."/>
            <person name="Hidaka K."/>
            <person name="Miura T."/>
            <person name="Tamura T."/>
        </authorList>
    </citation>
    <scope>NUCLEOTIDE SEQUENCE [LARGE SCALE GENOMIC DNA]</scope>
    <source>
        <strain evidence="2 3">NBRC 112813</strain>
    </source>
</reference>
<dbReference type="InterPro" id="IPR018750">
    <property type="entry name" value="DUF2306_membrane"/>
</dbReference>
<feature type="transmembrane region" description="Helical" evidence="1">
    <location>
        <begin position="131"/>
        <end position="152"/>
    </location>
</feature>
<keyword evidence="1" id="KW-0472">Membrane</keyword>
<dbReference type="Proteomes" id="UP001209654">
    <property type="component" value="Unassembled WGS sequence"/>
</dbReference>
<feature type="transmembrane region" description="Helical" evidence="1">
    <location>
        <begin position="39"/>
        <end position="58"/>
    </location>
</feature>
<evidence type="ECO:0000313" key="2">
    <source>
        <dbReference type="EMBL" id="GLB67873.1"/>
    </source>
</evidence>
<protein>
    <recommendedName>
        <fullName evidence="4">DUF2306 domain-containing protein</fullName>
    </recommendedName>
</protein>
<keyword evidence="1" id="KW-0812">Transmembrane</keyword>
<accession>A0ABQ5MVA5</accession>
<evidence type="ECO:0008006" key="4">
    <source>
        <dbReference type="Google" id="ProtNLM"/>
    </source>
</evidence>
<dbReference type="RefSeq" id="WP_264795984.1">
    <property type="nucleotide sequence ID" value="NZ_BRVS01000009.1"/>
</dbReference>
<evidence type="ECO:0000256" key="1">
    <source>
        <dbReference type="SAM" id="Phobius"/>
    </source>
</evidence>
<feature type="transmembrane region" description="Helical" evidence="1">
    <location>
        <begin position="6"/>
        <end position="27"/>
    </location>
</feature>
<dbReference type="Pfam" id="PF10067">
    <property type="entry name" value="DUF2306"/>
    <property type="match status" value="1"/>
</dbReference>
<evidence type="ECO:0000313" key="3">
    <source>
        <dbReference type="Proteomes" id="UP001209654"/>
    </source>
</evidence>
<keyword evidence="3" id="KW-1185">Reference proteome</keyword>